<evidence type="ECO:0000259" key="1">
    <source>
        <dbReference type="Pfam" id="PF00391"/>
    </source>
</evidence>
<dbReference type="PANTHER" id="PTHR43615:SF1">
    <property type="entry name" value="PPDK_N DOMAIN-CONTAINING PROTEIN"/>
    <property type="match status" value="1"/>
</dbReference>
<accession>A0A383CW48</accession>
<protein>
    <recommendedName>
        <fullName evidence="1">PEP-utilising enzyme mobile domain-containing protein</fullName>
    </recommendedName>
</protein>
<gene>
    <name evidence="2" type="ORF">METZ01_LOCUS489107</name>
</gene>
<reference evidence="2" key="1">
    <citation type="submission" date="2018-05" db="EMBL/GenBank/DDBJ databases">
        <authorList>
            <person name="Lanie J.A."/>
            <person name="Ng W.-L."/>
            <person name="Kazmierczak K.M."/>
            <person name="Andrzejewski T.M."/>
            <person name="Davidsen T.M."/>
            <person name="Wayne K.J."/>
            <person name="Tettelin H."/>
            <person name="Glass J.I."/>
            <person name="Rusch D."/>
            <person name="Podicherti R."/>
            <person name="Tsui H.-C.T."/>
            <person name="Winkler M.E."/>
        </authorList>
    </citation>
    <scope>NUCLEOTIDE SEQUENCE</scope>
</reference>
<proteinExistence type="predicted"/>
<feature type="non-terminal residue" evidence="2">
    <location>
        <position position="1"/>
    </location>
</feature>
<dbReference type="EMBL" id="UINC01212085">
    <property type="protein sequence ID" value="SVE36253.1"/>
    <property type="molecule type" value="Genomic_DNA"/>
</dbReference>
<dbReference type="AlphaFoldDB" id="A0A383CW48"/>
<dbReference type="PANTHER" id="PTHR43615">
    <property type="entry name" value="PHOSPHOENOLPYRUVATE SYNTHASE-RELATED"/>
    <property type="match status" value="1"/>
</dbReference>
<dbReference type="InterPro" id="IPR051549">
    <property type="entry name" value="PEP_Utilizing_Enz"/>
</dbReference>
<feature type="domain" description="PEP-utilising enzyme mobile" evidence="1">
    <location>
        <begin position="126"/>
        <end position="195"/>
    </location>
</feature>
<dbReference type="InterPro" id="IPR008279">
    <property type="entry name" value="PEP-util_enz_mobile_dom"/>
</dbReference>
<dbReference type="SUPFAM" id="SSF52009">
    <property type="entry name" value="Phosphohistidine domain"/>
    <property type="match status" value="1"/>
</dbReference>
<dbReference type="Gene3D" id="3.50.30.10">
    <property type="entry name" value="Phosphohistidine domain"/>
    <property type="match status" value="1"/>
</dbReference>
<evidence type="ECO:0000313" key="2">
    <source>
        <dbReference type="EMBL" id="SVE36253.1"/>
    </source>
</evidence>
<organism evidence="2">
    <name type="scientific">marine metagenome</name>
    <dbReference type="NCBI Taxonomy" id="408172"/>
    <lineage>
        <taxon>unclassified sequences</taxon>
        <taxon>metagenomes</taxon>
        <taxon>ecological metagenomes</taxon>
    </lineage>
</organism>
<dbReference type="InterPro" id="IPR036637">
    <property type="entry name" value="Phosphohistidine_dom_sf"/>
</dbReference>
<dbReference type="Pfam" id="PF00391">
    <property type="entry name" value="PEP-utilizers"/>
    <property type="match status" value="1"/>
</dbReference>
<sequence>QTLIQREKLKFEFTKNLSQAIELIAMGSKKLDFSREEISNLPLSDIFKFNKYPPKKFRKYLQKKIFHNYKIKKLSSYLSLPPIIFSEDDFEIIQYHTTVPNYITKNVVTEDVVFLNSYRDIPNIDSKIVVIENADPGFDWIFTKNPKGLITKYGGIASHMAIRCGEIDMPAVIGCGEILFEKLKIAKRISIDCKNEKINVIEYSKKDDYLEEKKLLRSLGYIK</sequence>
<dbReference type="GO" id="GO:0016772">
    <property type="term" value="F:transferase activity, transferring phosphorus-containing groups"/>
    <property type="evidence" value="ECO:0007669"/>
    <property type="project" value="InterPro"/>
</dbReference>
<name>A0A383CW48_9ZZZZ</name>